<keyword evidence="3" id="KW-0964">Secreted</keyword>
<feature type="domain" description="Glycoprotein hormone subunit beta" evidence="6">
    <location>
        <begin position="39"/>
        <end position="142"/>
    </location>
</feature>
<dbReference type="Gene3D" id="2.10.90.10">
    <property type="entry name" value="Cystine-knot cytokines"/>
    <property type="match status" value="1"/>
</dbReference>
<evidence type="ECO:0000259" key="6">
    <source>
        <dbReference type="Pfam" id="PF00007"/>
    </source>
</evidence>
<dbReference type="InterPro" id="IPR029034">
    <property type="entry name" value="Cystine-knot_cytokine"/>
</dbReference>
<dbReference type="CDD" id="cd00069">
    <property type="entry name" value="GHB_like"/>
    <property type="match status" value="1"/>
</dbReference>
<dbReference type="GO" id="GO:0005179">
    <property type="term" value="F:hormone activity"/>
    <property type="evidence" value="ECO:0007669"/>
    <property type="project" value="InterPro"/>
</dbReference>
<feature type="signal peptide" evidence="5">
    <location>
        <begin position="1"/>
        <end position="21"/>
    </location>
</feature>
<name>A0A9J6BDP6_POLVA</name>
<protein>
    <recommendedName>
        <fullName evidence="6">Glycoprotein hormone subunit beta domain-containing protein</fullName>
    </recommendedName>
</protein>
<evidence type="ECO:0000256" key="3">
    <source>
        <dbReference type="ARBA" id="ARBA00022525"/>
    </source>
</evidence>
<dbReference type="EMBL" id="JADBJN010000004">
    <property type="protein sequence ID" value="KAG5667751.1"/>
    <property type="molecule type" value="Genomic_DNA"/>
</dbReference>
<evidence type="ECO:0000256" key="5">
    <source>
        <dbReference type="SAM" id="SignalP"/>
    </source>
</evidence>
<evidence type="ECO:0000313" key="8">
    <source>
        <dbReference type="Proteomes" id="UP001107558"/>
    </source>
</evidence>
<dbReference type="InterPro" id="IPR006208">
    <property type="entry name" value="Glyco_hormone_CN"/>
</dbReference>
<dbReference type="GO" id="GO:0007186">
    <property type="term" value="P:G protein-coupled receptor signaling pathway"/>
    <property type="evidence" value="ECO:0007669"/>
    <property type="project" value="TreeGrafter"/>
</dbReference>
<keyword evidence="4" id="KW-1015">Disulfide bond</keyword>
<comment type="similarity">
    <text evidence="2">Belongs to the glycoprotein hormones subunit beta family.</text>
</comment>
<comment type="caution">
    <text evidence="7">The sequence shown here is derived from an EMBL/GenBank/DDBJ whole genome shotgun (WGS) entry which is preliminary data.</text>
</comment>
<accession>A0A9J6BDP6</accession>
<dbReference type="PANTHER" id="PTHR11515:SF13">
    <property type="entry name" value="GLYCOPROTEIN HORMONE BETA 5, ISOFORM A"/>
    <property type="match status" value="1"/>
</dbReference>
<evidence type="ECO:0000256" key="2">
    <source>
        <dbReference type="ARBA" id="ARBA00006552"/>
    </source>
</evidence>
<dbReference type="GO" id="GO:0005615">
    <property type="term" value="C:extracellular space"/>
    <property type="evidence" value="ECO:0007669"/>
    <property type="project" value="TreeGrafter"/>
</dbReference>
<comment type="subcellular location">
    <subcellularLocation>
        <location evidence="1">Secreted</location>
    </subcellularLocation>
</comment>
<dbReference type="Proteomes" id="UP001107558">
    <property type="component" value="Chromosome 4"/>
</dbReference>
<organism evidence="7 8">
    <name type="scientific">Polypedilum vanderplanki</name>
    <name type="common">Sleeping chironomid midge</name>
    <dbReference type="NCBI Taxonomy" id="319348"/>
    <lineage>
        <taxon>Eukaryota</taxon>
        <taxon>Metazoa</taxon>
        <taxon>Ecdysozoa</taxon>
        <taxon>Arthropoda</taxon>
        <taxon>Hexapoda</taxon>
        <taxon>Insecta</taxon>
        <taxon>Pterygota</taxon>
        <taxon>Neoptera</taxon>
        <taxon>Endopterygota</taxon>
        <taxon>Diptera</taxon>
        <taxon>Nematocera</taxon>
        <taxon>Chironomoidea</taxon>
        <taxon>Chironomidae</taxon>
        <taxon>Chironominae</taxon>
        <taxon>Polypedilum</taxon>
        <taxon>Polypedilum</taxon>
    </lineage>
</organism>
<dbReference type="GO" id="GO:0005737">
    <property type="term" value="C:cytoplasm"/>
    <property type="evidence" value="ECO:0007669"/>
    <property type="project" value="TreeGrafter"/>
</dbReference>
<evidence type="ECO:0000313" key="7">
    <source>
        <dbReference type="EMBL" id="KAG5667751.1"/>
    </source>
</evidence>
<sequence length="178" mass="20012">MGNYFVPILVLFSLYFASCISTEFPAIIEQEKIIAPIGCHRRLYTFQVTQTDSKGYVCSEKVTVNACYGRCDSKEISDWKFPFKRSYHPVCVPKGITKVVIMLENCDPEAGLEARRYEYLEPLSCNCQICSSINTSCESPQLLHKNHQQVAGGKSSASVPIFDGTFIDDNENFIANNK</sequence>
<dbReference type="OrthoDB" id="10006958at2759"/>
<keyword evidence="5" id="KW-0732">Signal</keyword>
<dbReference type="AlphaFoldDB" id="A0A9J6BDP6"/>
<dbReference type="InterPro" id="IPR001545">
    <property type="entry name" value="Gonadotropin_bsu"/>
</dbReference>
<proteinExistence type="inferred from homology"/>
<dbReference type="Pfam" id="PF00007">
    <property type="entry name" value="Cys_knot"/>
    <property type="match status" value="1"/>
</dbReference>
<reference evidence="7" key="1">
    <citation type="submission" date="2021-03" db="EMBL/GenBank/DDBJ databases">
        <title>Chromosome level genome of the anhydrobiotic midge Polypedilum vanderplanki.</title>
        <authorList>
            <person name="Yoshida Y."/>
            <person name="Kikawada T."/>
            <person name="Gusev O."/>
        </authorList>
    </citation>
    <scope>NUCLEOTIDE SEQUENCE</scope>
    <source>
        <strain evidence="7">NIAS01</strain>
        <tissue evidence="7">Whole body or cell culture</tissue>
    </source>
</reference>
<evidence type="ECO:0000256" key="4">
    <source>
        <dbReference type="ARBA" id="ARBA00023157"/>
    </source>
</evidence>
<gene>
    <name evidence="7" type="ORF">PVAND_015721</name>
</gene>
<keyword evidence="8" id="KW-1185">Reference proteome</keyword>
<feature type="chain" id="PRO_5039897859" description="Glycoprotein hormone subunit beta domain-containing protein" evidence="5">
    <location>
        <begin position="22"/>
        <end position="178"/>
    </location>
</feature>
<evidence type="ECO:0000256" key="1">
    <source>
        <dbReference type="ARBA" id="ARBA00004613"/>
    </source>
</evidence>
<dbReference type="PANTHER" id="PTHR11515">
    <property type="entry name" value="GLYCOPROTEIN HORMONE BETA CHAIN"/>
    <property type="match status" value="1"/>
</dbReference>
<dbReference type="SUPFAM" id="SSF57501">
    <property type="entry name" value="Cystine-knot cytokines"/>
    <property type="match status" value="1"/>
</dbReference>